<dbReference type="PANTHER" id="PTHR30329">
    <property type="entry name" value="STATOR ELEMENT OF FLAGELLAR MOTOR COMPLEX"/>
    <property type="match status" value="1"/>
</dbReference>
<feature type="compositionally biased region" description="Basic and acidic residues" evidence="5">
    <location>
        <begin position="412"/>
        <end position="421"/>
    </location>
</feature>
<name>A0ABR8WM95_9FLAO</name>
<keyword evidence="8" id="KW-1185">Reference proteome</keyword>
<proteinExistence type="predicted"/>
<evidence type="ECO:0000256" key="1">
    <source>
        <dbReference type="ARBA" id="ARBA00004442"/>
    </source>
</evidence>
<dbReference type="Pfam" id="PF00691">
    <property type="entry name" value="OmpA"/>
    <property type="match status" value="1"/>
</dbReference>
<dbReference type="Gene3D" id="3.30.1330.60">
    <property type="entry name" value="OmpA-like domain"/>
    <property type="match status" value="1"/>
</dbReference>
<feature type="domain" description="OmpA-like" evidence="6">
    <location>
        <begin position="315"/>
        <end position="427"/>
    </location>
</feature>
<evidence type="ECO:0000313" key="7">
    <source>
        <dbReference type="EMBL" id="MBD8017811.1"/>
    </source>
</evidence>
<evidence type="ECO:0000259" key="6">
    <source>
        <dbReference type="PROSITE" id="PS51123"/>
    </source>
</evidence>
<reference evidence="7 8" key="1">
    <citation type="submission" date="2020-08" db="EMBL/GenBank/DDBJ databases">
        <title>A Genomic Blueprint of the Chicken Gut Microbiome.</title>
        <authorList>
            <person name="Gilroy R."/>
            <person name="Ravi A."/>
            <person name="Getino M."/>
            <person name="Pursley I."/>
            <person name="Horton D.L."/>
            <person name="Alikhan N.-F."/>
            <person name="Baker D."/>
            <person name="Gharbi K."/>
            <person name="Hall N."/>
            <person name="Watson M."/>
            <person name="Adriaenssens E.M."/>
            <person name="Foster-Nyarko E."/>
            <person name="Jarju S."/>
            <person name="Secka A."/>
            <person name="Antonio M."/>
            <person name="Oren A."/>
            <person name="Chaudhuri R."/>
            <person name="La Ragione R.M."/>
            <person name="Hildebrand F."/>
            <person name="Pallen M.J."/>
        </authorList>
    </citation>
    <scope>NUCLEOTIDE SEQUENCE [LARGE SCALE GENOMIC DNA]</scope>
    <source>
        <strain evidence="7 8">Sa1CVA4</strain>
    </source>
</reference>
<dbReference type="PROSITE" id="PS51123">
    <property type="entry name" value="OMPA_2"/>
    <property type="match status" value="1"/>
</dbReference>
<dbReference type="RefSeq" id="WP_251833021.1">
    <property type="nucleotide sequence ID" value="NZ_JACSPS010000002.1"/>
</dbReference>
<dbReference type="InterPro" id="IPR009282">
    <property type="entry name" value="DUF937"/>
</dbReference>
<dbReference type="PRINTS" id="PR01021">
    <property type="entry name" value="OMPADOMAIN"/>
</dbReference>
<comment type="caution">
    <text evidence="7">The sequence shown here is derived from an EMBL/GenBank/DDBJ whole genome shotgun (WGS) entry which is preliminary data.</text>
</comment>
<dbReference type="CDD" id="cd07185">
    <property type="entry name" value="OmpA_C-like"/>
    <property type="match status" value="1"/>
</dbReference>
<evidence type="ECO:0000256" key="4">
    <source>
        <dbReference type="PROSITE-ProRule" id="PRU00473"/>
    </source>
</evidence>
<dbReference type="Proteomes" id="UP000626242">
    <property type="component" value="Unassembled WGS sequence"/>
</dbReference>
<sequence>MSLNIIDLIRGQLGPALISQSATQLGESESAVSKAVSVLLPSVFTALADNADKPGVQSTISNSSASGLLGNLLSGTAGNSMVATVLSAIFGDRVPNLVNSVSEYAGINNTSANSLLYTVTGAAVGSIGKYAEDQNMDASGIASLLRDERQNVASLVPAGFTFAETAQGSLANADEYPDAAKITSAEPDETSTVDVNRGGNTHVHVDRNDVHKEGSLWRWLLPLILLALAAWFLWRQCDKSAEQTTVMTDSTAVQSEPAAVLTDSLADSSMTAANRESMSVALPSGSNVNAYRGGIEDQIVAFLNSEEYKNADEDALKDRWFNFDNLNFEFNSTKLTPESQVQLDNIKAILAAYPDAKIKIGAYSDKKGDDDMNKKLSQDRANAVKAALASPQVVSAEGYGEEFATVEESASDMEREKDRKTAIRFTK</sequence>
<dbReference type="InterPro" id="IPR036737">
    <property type="entry name" value="OmpA-like_sf"/>
</dbReference>
<dbReference type="PANTHER" id="PTHR30329:SF21">
    <property type="entry name" value="LIPOPROTEIN YIAD-RELATED"/>
    <property type="match status" value="1"/>
</dbReference>
<feature type="region of interest" description="Disordered" evidence="5">
    <location>
        <begin position="407"/>
        <end position="427"/>
    </location>
</feature>
<keyword evidence="3" id="KW-0998">Cell outer membrane</keyword>
<keyword evidence="2 4" id="KW-0472">Membrane</keyword>
<dbReference type="InterPro" id="IPR006665">
    <property type="entry name" value="OmpA-like"/>
</dbReference>
<dbReference type="InterPro" id="IPR050330">
    <property type="entry name" value="Bact_OuterMem_StrucFunc"/>
</dbReference>
<gene>
    <name evidence="7" type="ORF">H9628_04950</name>
</gene>
<evidence type="ECO:0000256" key="3">
    <source>
        <dbReference type="ARBA" id="ARBA00023237"/>
    </source>
</evidence>
<evidence type="ECO:0000256" key="5">
    <source>
        <dbReference type="SAM" id="MobiDB-lite"/>
    </source>
</evidence>
<accession>A0ABR8WM95</accession>
<dbReference type="EMBL" id="JACSPS010000002">
    <property type="protein sequence ID" value="MBD8017811.1"/>
    <property type="molecule type" value="Genomic_DNA"/>
</dbReference>
<organism evidence="7 8">
    <name type="scientific">Kaistella pullorum</name>
    <dbReference type="NCBI Taxonomy" id="2763074"/>
    <lineage>
        <taxon>Bacteria</taxon>
        <taxon>Pseudomonadati</taxon>
        <taxon>Bacteroidota</taxon>
        <taxon>Flavobacteriia</taxon>
        <taxon>Flavobacteriales</taxon>
        <taxon>Weeksellaceae</taxon>
        <taxon>Chryseobacterium group</taxon>
        <taxon>Kaistella</taxon>
    </lineage>
</organism>
<dbReference type="InterPro" id="IPR006664">
    <property type="entry name" value="OMP_bac"/>
</dbReference>
<dbReference type="Pfam" id="PF06078">
    <property type="entry name" value="DUF937"/>
    <property type="match status" value="1"/>
</dbReference>
<dbReference type="SUPFAM" id="SSF103088">
    <property type="entry name" value="OmpA-like"/>
    <property type="match status" value="1"/>
</dbReference>
<evidence type="ECO:0000313" key="8">
    <source>
        <dbReference type="Proteomes" id="UP000626242"/>
    </source>
</evidence>
<comment type="subcellular location">
    <subcellularLocation>
        <location evidence="1">Cell outer membrane</location>
    </subcellularLocation>
</comment>
<protein>
    <submittedName>
        <fullName evidence="7">DUF937 domain-containing protein</fullName>
    </submittedName>
</protein>
<evidence type="ECO:0000256" key="2">
    <source>
        <dbReference type="ARBA" id="ARBA00023136"/>
    </source>
</evidence>